<organism evidence="1 2">
    <name type="scientific">Microvirga mediterraneensis</name>
    <dbReference type="NCBI Taxonomy" id="2754695"/>
    <lineage>
        <taxon>Bacteria</taxon>
        <taxon>Pseudomonadati</taxon>
        <taxon>Pseudomonadota</taxon>
        <taxon>Alphaproteobacteria</taxon>
        <taxon>Hyphomicrobiales</taxon>
        <taxon>Methylobacteriaceae</taxon>
        <taxon>Microvirga</taxon>
    </lineage>
</organism>
<keyword evidence="2" id="KW-1185">Reference proteome</keyword>
<gene>
    <name evidence="1" type="ORF">H0S73_24875</name>
</gene>
<comment type="caution">
    <text evidence="1">The sequence shown here is derived from an EMBL/GenBank/DDBJ whole genome shotgun (WGS) entry which is preliminary data.</text>
</comment>
<name>A0A838BWS4_9HYPH</name>
<dbReference type="AlphaFoldDB" id="A0A838BWS4"/>
<dbReference type="Proteomes" id="UP000572984">
    <property type="component" value="Unassembled WGS sequence"/>
</dbReference>
<accession>A0A838BWS4</accession>
<evidence type="ECO:0000313" key="1">
    <source>
        <dbReference type="EMBL" id="MBA1159315.1"/>
    </source>
</evidence>
<evidence type="ECO:0000313" key="2">
    <source>
        <dbReference type="Proteomes" id="UP000572984"/>
    </source>
</evidence>
<sequence length="62" mass="6628">MFTVDAATPFAAMNKGDIVHIDPIAGFAATGISARIGQIEHVLSAVDPETIEHKIVLRLEDI</sequence>
<reference evidence="1 2" key="1">
    <citation type="submission" date="2020-07" db="EMBL/GenBank/DDBJ databases">
        <title>Draft genome and description of Microvirga mediterraneensis Marseille-Q2068 sp. nov.</title>
        <authorList>
            <person name="Boxberger M."/>
        </authorList>
    </citation>
    <scope>NUCLEOTIDE SEQUENCE [LARGE SCALE GENOMIC DNA]</scope>
    <source>
        <strain evidence="1 2">Marseille-Q2068</strain>
    </source>
</reference>
<proteinExistence type="predicted"/>
<dbReference type="RefSeq" id="WP_181054888.1">
    <property type="nucleotide sequence ID" value="NZ_JACDXJ010000003.1"/>
</dbReference>
<dbReference type="EMBL" id="JACDXJ010000003">
    <property type="protein sequence ID" value="MBA1159315.1"/>
    <property type="molecule type" value="Genomic_DNA"/>
</dbReference>
<protein>
    <submittedName>
        <fullName evidence="1">Uncharacterized protein</fullName>
    </submittedName>
</protein>